<evidence type="ECO:0000256" key="8">
    <source>
        <dbReference type="ARBA" id="ARBA00022833"/>
    </source>
</evidence>
<dbReference type="SUPFAM" id="SSF55486">
    <property type="entry name" value="Metalloproteases ('zincins'), catalytic domain"/>
    <property type="match status" value="1"/>
</dbReference>
<keyword evidence="3" id="KW-0245">EGF-like domain</keyword>
<dbReference type="InterPro" id="IPR017050">
    <property type="entry name" value="Metallopeptidase_nem"/>
</dbReference>
<dbReference type="EMBL" id="JAHQIW010006176">
    <property type="protein sequence ID" value="KAJ1368397.1"/>
    <property type="molecule type" value="Genomic_DNA"/>
</dbReference>
<evidence type="ECO:0000256" key="12">
    <source>
        <dbReference type="PIRNR" id="PIRNR036365"/>
    </source>
</evidence>
<dbReference type="InterPro" id="IPR001506">
    <property type="entry name" value="Peptidase_M12A"/>
</dbReference>
<dbReference type="GO" id="GO:0005576">
    <property type="term" value="C:extracellular region"/>
    <property type="evidence" value="ECO:0007669"/>
    <property type="project" value="UniProtKB-SubCell"/>
</dbReference>
<dbReference type="PROSITE" id="PS51864">
    <property type="entry name" value="ASTACIN"/>
    <property type="match status" value="1"/>
</dbReference>
<comment type="caution">
    <text evidence="13">Lacks conserved residue(s) required for the propagation of feature annotation.</text>
</comment>
<gene>
    <name evidence="19" type="primary">NAS-31_82</name>
    <name evidence="19" type="ORF">KIN20_029521</name>
</gene>
<evidence type="ECO:0000256" key="16">
    <source>
        <dbReference type="SAM" id="MobiDB-lite"/>
    </source>
</evidence>
<keyword evidence="20" id="KW-1185">Reference proteome</keyword>
<dbReference type="GO" id="GO:0008270">
    <property type="term" value="F:zinc ion binding"/>
    <property type="evidence" value="ECO:0007669"/>
    <property type="project" value="UniProtKB-UniRule"/>
</dbReference>
<dbReference type="InterPro" id="IPR035914">
    <property type="entry name" value="Sperma_CUB_dom_sf"/>
</dbReference>
<name>A0AAD5R2P4_PARTN</name>
<keyword evidence="8 14" id="KW-0862">Zinc</keyword>
<evidence type="ECO:0000256" key="1">
    <source>
        <dbReference type="ARBA" id="ARBA00004613"/>
    </source>
</evidence>
<keyword evidence="10" id="KW-1015">Disulfide bond</keyword>
<dbReference type="CDD" id="cd04280">
    <property type="entry name" value="ZnMc_astacin_like"/>
    <property type="match status" value="1"/>
</dbReference>
<reference evidence="19" key="1">
    <citation type="submission" date="2021-06" db="EMBL/GenBank/DDBJ databases">
        <title>Parelaphostrongylus tenuis whole genome reference sequence.</title>
        <authorList>
            <person name="Garwood T.J."/>
            <person name="Larsen P.A."/>
            <person name="Fountain-Jones N.M."/>
            <person name="Garbe J.R."/>
            <person name="Macchietto M.G."/>
            <person name="Kania S.A."/>
            <person name="Gerhold R.W."/>
            <person name="Richards J.E."/>
            <person name="Wolf T.M."/>
        </authorList>
    </citation>
    <scope>NUCLEOTIDE SEQUENCE</scope>
    <source>
        <strain evidence="19">MNPRO001-30</strain>
        <tissue evidence="19">Meninges</tissue>
    </source>
</reference>
<comment type="caution">
    <text evidence="19">The sequence shown here is derived from an EMBL/GenBank/DDBJ whole genome shotgun (WGS) entry which is preliminary data.</text>
</comment>
<evidence type="ECO:0000256" key="14">
    <source>
        <dbReference type="PROSITE-ProRule" id="PRU01211"/>
    </source>
</evidence>
<evidence type="ECO:0000256" key="4">
    <source>
        <dbReference type="ARBA" id="ARBA00022670"/>
    </source>
</evidence>
<feature type="domain" description="Peptidase M12A" evidence="18">
    <location>
        <begin position="178"/>
        <end position="376"/>
    </location>
</feature>
<evidence type="ECO:0000256" key="3">
    <source>
        <dbReference type="ARBA" id="ARBA00022536"/>
    </source>
</evidence>
<dbReference type="InterPro" id="IPR006026">
    <property type="entry name" value="Peptidase_Metallo"/>
</dbReference>
<feature type="compositionally biased region" description="Polar residues" evidence="16">
    <location>
        <begin position="22"/>
        <end position="33"/>
    </location>
</feature>
<dbReference type="PRINTS" id="PR00480">
    <property type="entry name" value="ASTACIN"/>
</dbReference>
<keyword evidence="6" id="KW-0732">Signal</keyword>
<dbReference type="Pfam" id="PF01400">
    <property type="entry name" value="Astacin"/>
    <property type="match status" value="1"/>
</dbReference>
<dbReference type="PANTHER" id="PTHR10127:SF793">
    <property type="entry name" value="ZINC METALLOPROTEINASE NAS-31"/>
    <property type="match status" value="1"/>
</dbReference>
<keyword evidence="4 14" id="KW-0645">Protease</keyword>
<dbReference type="PANTHER" id="PTHR10127">
    <property type="entry name" value="DISCOIDIN, CUB, EGF, LAMININ , AND ZINC METALLOPROTEASE DOMAIN CONTAINING"/>
    <property type="match status" value="1"/>
</dbReference>
<evidence type="ECO:0000259" key="17">
    <source>
        <dbReference type="PROSITE" id="PS01180"/>
    </source>
</evidence>
<feature type="binding site" evidence="14">
    <location>
        <position position="279"/>
    </location>
    <ligand>
        <name>Zn(2+)</name>
        <dbReference type="ChEBI" id="CHEBI:29105"/>
        <note>catalytic</note>
    </ligand>
</feature>
<feature type="region of interest" description="Disordered" evidence="16">
    <location>
        <begin position="537"/>
        <end position="574"/>
    </location>
</feature>
<dbReference type="PIRSF" id="PIRSF036365">
    <property type="entry name" value="Astacin_nematoda"/>
    <property type="match status" value="1"/>
</dbReference>
<comment type="cofactor">
    <cofactor evidence="14 15">
        <name>Zn(2+)</name>
        <dbReference type="ChEBI" id="CHEBI:29105"/>
    </cofactor>
    <text evidence="14 15">Binds 1 zinc ion per subunit.</text>
</comment>
<dbReference type="PROSITE" id="PS00022">
    <property type="entry name" value="EGF_1"/>
    <property type="match status" value="1"/>
</dbReference>
<evidence type="ECO:0000256" key="7">
    <source>
        <dbReference type="ARBA" id="ARBA00022801"/>
    </source>
</evidence>
<dbReference type="Gene3D" id="2.60.120.290">
    <property type="entry name" value="Spermadhesin, CUB domain"/>
    <property type="match status" value="1"/>
</dbReference>
<feature type="compositionally biased region" description="Low complexity" evidence="16">
    <location>
        <begin position="564"/>
        <end position="573"/>
    </location>
</feature>
<dbReference type="InterPro" id="IPR000742">
    <property type="entry name" value="EGF"/>
</dbReference>
<keyword evidence="11" id="KW-0325">Glycoprotein</keyword>
<dbReference type="Gene3D" id="3.40.390.10">
    <property type="entry name" value="Collagenase (Catalytic Domain)"/>
    <property type="match status" value="1"/>
</dbReference>
<feature type="region of interest" description="Disordered" evidence="16">
    <location>
        <begin position="12"/>
        <end position="33"/>
    </location>
</feature>
<protein>
    <recommendedName>
        <fullName evidence="12">Zinc metalloproteinase</fullName>
    </recommendedName>
</protein>
<feature type="active site" evidence="14">
    <location>
        <position position="270"/>
    </location>
</feature>
<dbReference type="SMART" id="SM00235">
    <property type="entry name" value="ZnMc"/>
    <property type="match status" value="1"/>
</dbReference>
<dbReference type="InterPro" id="IPR034035">
    <property type="entry name" value="Astacin-like_dom"/>
</dbReference>
<evidence type="ECO:0000256" key="15">
    <source>
        <dbReference type="RuleBase" id="RU361183"/>
    </source>
</evidence>
<dbReference type="GO" id="GO:0018996">
    <property type="term" value="P:molting cycle, collagen and cuticulin-based cuticle"/>
    <property type="evidence" value="ECO:0007669"/>
    <property type="project" value="InterPro"/>
</dbReference>
<feature type="domain" description="CUB" evidence="17">
    <location>
        <begin position="415"/>
        <end position="520"/>
    </location>
</feature>
<keyword evidence="7 14" id="KW-0378">Hydrolase</keyword>
<evidence type="ECO:0000256" key="11">
    <source>
        <dbReference type="ARBA" id="ARBA00023180"/>
    </source>
</evidence>
<dbReference type="PROSITE" id="PS01180">
    <property type="entry name" value="CUB"/>
    <property type="match status" value="1"/>
</dbReference>
<evidence type="ECO:0000256" key="5">
    <source>
        <dbReference type="ARBA" id="ARBA00022723"/>
    </source>
</evidence>
<dbReference type="Proteomes" id="UP001196413">
    <property type="component" value="Unassembled WGS sequence"/>
</dbReference>
<dbReference type="InterPro" id="IPR000859">
    <property type="entry name" value="CUB_dom"/>
</dbReference>
<evidence type="ECO:0000313" key="19">
    <source>
        <dbReference type="EMBL" id="KAJ1368397.1"/>
    </source>
</evidence>
<evidence type="ECO:0000313" key="20">
    <source>
        <dbReference type="Proteomes" id="UP001196413"/>
    </source>
</evidence>
<keyword evidence="5 14" id="KW-0479">Metal-binding</keyword>
<feature type="binding site" evidence="14">
    <location>
        <position position="273"/>
    </location>
    <ligand>
        <name>Zn(2+)</name>
        <dbReference type="ChEBI" id="CHEBI:29105"/>
        <note>catalytic</note>
    </ligand>
</feature>
<evidence type="ECO:0000256" key="6">
    <source>
        <dbReference type="ARBA" id="ARBA00022729"/>
    </source>
</evidence>
<feature type="compositionally biased region" description="Basic residues" evidence="16">
    <location>
        <begin position="549"/>
        <end position="563"/>
    </location>
</feature>
<evidence type="ECO:0000256" key="10">
    <source>
        <dbReference type="ARBA" id="ARBA00023157"/>
    </source>
</evidence>
<dbReference type="AlphaFoldDB" id="A0AAD5R2P4"/>
<evidence type="ECO:0000256" key="2">
    <source>
        <dbReference type="ARBA" id="ARBA00022525"/>
    </source>
</evidence>
<evidence type="ECO:0000256" key="9">
    <source>
        <dbReference type="ARBA" id="ARBA00023049"/>
    </source>
</evidence>
<comment type="subcellular location">
    <subcellularLocation>
        <location evidence="1 12">Secreted</location>
    </subcellularLocation>
</comment>
<dbReference type="GO" id="GO:0004222">
    <property type="term" value="F:metalloendopeptidase activity"/>
    <property type="evidence" value="ECO:0007669"/>
    <property type="project" value="UniProtKB-UniRule"/>
</dbReference>
<accession>A0AAD5R2P4</accession>
<proteinExistence type="predicted"/>
<dbReference type="GO" id="GO:0006508">
    <property type="term" value="P:proteolysis"/>
    <property type="evidence" value="ECO:0007669"/>
    <property type="project" value="UniProtKB-KW"/>
</dbReference>
<dbReference type="PROSITE" id="PS01186">
    <property type="entry name" value="EGF_2"/>
    <property type="match status" value="1"/>
</dbReference>
<sequence length="628" mass="71408">MVTHFRPLKKESLVSDARSKQRSCTSHATSYHSQRVPVTPQRVQLTGYKMRIILFAFLTTLASAAMFRNPASKVKRSINDNDSFDEQLRSANELLKNERDADTTMRLLEQLHKETMADRHFVRRDHIRATGDTIEEINMLSGVNMALYQGDMILTEQQASEVLEDIRENEGGYRRKRQAFRDNNYPNTTWPRGVNYYFYNASSDAVRLFRKAATLWGIDTCINFGETYAAEDAIVVIESAGCWSHVGRIGGKQLLSLGAGCESVAVAAHELAHALGFYHTQSRHDRDSFITIDVYNIRQGWETQFTKQTPETNYNYNITYDYGTIMHYGATSVSANGQAFMRTHDPLFLQTIGSPFISFYEKLMMNLHYKCLDNCKQEHWNKCKNGGFPHPRNCNKCICPSGYGGDFCDQRPAGCGKILTATESYQTLNDSVGRWNYDPSMNTDEFYMCYYWIQGPPGSKIEVVFVNYTENLSLDGCAYAGVEIKTLADKRHTGYRFCSSDYFGATLISTHNIVPVITYSRVYVANTILEYRIAPGSQTEEETTVRPGTRTKKPKTTTTRTRKTTTTESTPTTECEDHDVYVPVLILVCAHEILQTAFQVQHLHATFCEDYVDDEDIRSLCPAKCQLC</sequence>
<evidence type="ECO:0000259" key="18">
    <source>
        <dbReference type="PROSITE" id="PS51864"/>
    </source>
</evidence>
<organism evidence="19 20">
    <name type="scientific">Parelaphostrongylus tenuis</name>
    <name type="common">Meningeal worm</name>
    <dbReference type="NCBI Taxonomy" id="148309"/>
    <lineage>
        <taxon>Eukaryota</taxon>
        <taxon>Metazoa</taxon>
        <taxon>Ecdysozoa</taxon>
        <taxon>Nematoda</taxon>
        <taxon>Chromadorea</taxon>
        <taxon>Rhabditida</taxon>
        <taxon>Rhabditina</taxon>
        <taxon>Rhabditomorpha</taxon>
        <taxon>Strongyloidea</taxon>
        <taxon>Metastrongylidae</taxon>
        <taxon>Parelaphostrongylus</taxon>
    </lineage>
</organism>
<evidence type="ECO:0000256" key="13">
    <source>
        <dbReference type="PROSITE-ProRule" id="PRU00059"/>
    </source>
</evidence>
<dbReference type="InterPro" id="IPR024079">
    <property type="entry name" value="MetalloPept_cat_dom_sf"/>
</dbReference>
<feature type="binding site" evidence="14">
    <location>
        <position position="269"/>
    </location>
    <ligand>
        <name>Zn(2+)</name>
        <dbReference type="ChEBI" id="CHEBI:29105"/>
        <note>catalytic</note>
    </ligand>
</feature>
<keyword evidence="2 12" id="KW-0964">Secreted</keyword>
<dbReference type="SUPFAM" id="SSF49854">
    <property type="entry name" value="Spermadhesin, CUB domain"/>
    <property type="match status" value="1"/>
</dbReference>
<keyword evidence="9 14" id="KW-0482">Metalloprotease</keyword>